<evidence type="ECO:0000313" key="3">
    <source>
        <dbReference type="Proteomes" id="UP000297011"/>
    </source>
</evidence>
<accession>A0A4D6DUN7</accession>
<reference evidence="2 3" key="1">
    <citation type="submission" date="2019-03" db="EMBL/GenBank/DDBJ databases">
        <title>Bacteriophages that Target Cytolytic Enterococcus faecalis Reduce Features of Ethanol-induced Liver Disease.</title>
        <authorList>
            <person name="Fouts D.E."/>
            <person name="Duan Y."/>
            <person name="White R.C."/>
            <person name="Nguyen K."/>
            <person name="Singh I."/>
            <person name="Schnabl B."/>
        </authorList>
    </citation>
    <scope>NUCLEOTIDE SEQUENCE [LARGE SCALE GENOMIC DNA]</scope>
</reference>
<name>A0A4D6DUN7_9CAUD</name>
<proteinExistence type="predicted"/>
<dbReference type="Proteomes" id="UP000297011">
    <property type="component" value="Segment"/>
</dbReference>
<keyword evidence="3" id="KW-1185">Reference proteome</keyword>
<protein>
    <submittedName>
        <fullName evidence="2">Tail length tape-measure protein</fullName>
    </submittedName>
</protein>
<evidence type="ECO:0000256" key="1">
    <source>
        <dbReference type="SAM" id="Coils"/>
    </source>
</evidence>
<feature type="coiled-coil region" evidence="1">
    <location>
        <begin position="247"/>
        <end position="288"/>
    </location>
</feature>
<organism evidence="2 3">
    <name type="scientific">Enterococcus phage vB_EfaM_Ef2.3</name>
    <dbReference type="NCBI Taxonomy" id="2546634"/>
    <lineage>
        <taxon>Viruses</taxon>
        <taxon>Duplodnaviria</taxon>
        <taxon>Heunggongvirae</taxon>
        <taxon>Uroviricota</taxon>
        <taxon>Caudoviricetes</taxon>
        <taxon>Herelleviridae</taxon>
        <taxon>Brockvirinae</taxon>
        <taxon>Kochikohdavirus</taxon>
        <taxon>Kochikohdavirus Ef23</taxon>
    </lineage>
</organism>
<keyword evidence="1" id="KW-0175">Coiled coil</keyword>
<sequence>MTVKINGGHKMRYTENDLKVGTKLRCTKAKPVWWTVGKVYDVSLSEDGMLIIIDDNGDYAYADYMLFCLEGKHNPVAFEIIKEEEQIKYTEEDLYEGMKLRCVDNSVVKWWTIGKEYEIVKSVSKLDVDKMGAYYILDDEGDKHDTEVSILRGLNDKNAIIRFEVVEERKEMQKYAKITKYAGFDGMDERKGLEIGKTYKIVSYDDALTDDCYIYLNDKHPRYFISEAQYELVEKEYPVADVKVDVKEAIQAKIDALTTEAERLFTKRDRVNEQAINLNAKARRLEEVIKTIEEFE</sequence>
<evidence type="ECO:0000313" key="2">
    <source>
        <dbReference type="EMBL" id="QBZ70055.1"/>
    </source>
</evidence>
<dbReference type="EMBL" id="MK721192">
    <property type="protein sequence ID" value="QBZ70055.1"/>
    <property type="molecule type" value="Genomic_DNA"/>
</dbReference>